<dbReference type="GO" id="GO:0010181">
    <property type="term" value="F:FMN binding"/>
    <property type="evidence" value="ECO:0007669"/>
    <property type="project" value="InterPro"/>
</dbReference>
<dbReference type="RefSeq" id="WP_126520401.1">
    <property type="nucleotide sequence ID" value="NZ_RXNU01000005.1"/>
</dbReference>
<dbReference type="Proteomes" id="UP000267448">
    <property type="component" value="Unassembled WGS sequence"/>
</dbReference>
<keyword evidence="4" id="KW-1185">Reference proteome</keyword>
<evidence type="ECO:0000313" key="4">
    <source>
        <dbReference type="Proteomes" id="UP000267448"/>
    </source>
</evidence>
<dbReference type="InterPro" id="IPR007329">
    <property type="entry name" value="FMN-bd"/>
</dbReference>
<dbReference type="EMBL" id="RXNU01000005">
    <property type="protein sequence ID" value="RTR38788.1"/>
    <property type="molecule type" value="Genomic_DNA"/>
</dbReference>
<keyword evidence="1" id="KW-0732">Signal</keyword>
<evidence type="ECO:0000313" key="3">
    <source>
        <dbReference type="EMBL" id="RTR38788.1"/>
    </source>
</evidence>
<sequence>MIKNNTFKRSLICTAVTIASLGLAGCATTSIEGKYVDGAHEVSAKGKKSKITLNVNVKDGKITDVTTKSHKETESLFLNAERLLAKIVANNGHEGIDAVSGATFSSNGILKAINKLPRVDGSTPEYVSVGSKEESGNDDFKLKWSIQPQLGMVIGDYYYQEARFRQGHMGSMAIVVESHDAKDVIFAEFNESGRPNYYTRLFQDVPKRTSEYNFSMGKKKGTAWVQSALTMEKLIVEQDKLTFDLNPDYDPKLRNKLKQPNRLKYSGIDVVAGASNSIQQSMVPLTAKIHAQINGEGSKLKFYQNAEKQLDKNGKWTGITTVLRLILDTETKQITKSYFDEVFADEKIQIKDAPLKKHYRQSKYASINYVEPARIGFNVMFDALNVHLQQGGSLFDINDLPATGDSGSYAATGFTKRSSSWELYLKQADVLYKQMRIDGVIVEHKQPTSK</sequence>
<dbReference type="OrthoDB" id="6249751at2"/>
<evidence type="ECO:0000259" key="2">
    <source>
        <dbReference type="SMART" id="SM00900"/>
    </source>
</evidence>
<protein>
    <submittedName>
        <fullName evidence="3">FMN-binding protein</fullName>
    </submittedName>
</protein>
<proteinExistence type="predicted"/>
<evidence type="ECO:0000256" key="1">
    <source>
        <dbReference type="SAM" id="SignalP"/>
    </source>
</evidence>
<dbReference type="GO" id="GO:0016020">
    <property type="term" value="C:membrane"/>
    <property type="evidence" value="ECO:0007669"/>
    <property type="project" value="InterPro"/>
</dbReference>
<dbReference type="SMART" id="SM00900">
    <property type="entry name" value="FMN_bind"/>
    <property type="match status" value="1"/>
</dbReference>
<dbReference type="Pfam" id="PF04205">
    <property type="entry name" value="FMN_bind"/>
    <property type="match status" value="1"/>
</dbReference>
<comment type="caution">
    <text evidence="3">The sequence shown here is derived from an EMBL/GenBank/DDBJ whole genome shotgun (WGS) entry which is preliminary data.</text>
</comment>
<gene>
    <name evidence="3" type="ORF">EKG38_11535</name>
</gene>
<dbReference type="PROSITE" id="PS51257">
    <property type="entry name" value="PROKAR_LIPOPROTEIN"/>
    <property type="match status" value="1"/>
</dbReference>
<reference evidence="3 4" key="1">
    <citation type="submission" date="2018-12" db="EMBL/GenBank/DDBJ databases">
        <authorList>
            <person name="Yu L."/>
        </authorList>
    </citation>
    <scope>NUCLEOTIDE SEQUENCE [LARGE SCALE GENOMIC DNA]</scope>
    <source>
        <strain evidence="3 4">HAW-EB2</strain>
    </source>
</reference>
<dbReference type="Gene3D" id="3.90.1010.20">
    <property type="match status" value="1"/>
</dbReference>
<organism evidence="3 4">
    <name type="scientific">Shewanella canadensis</name>
    <dbReference type="NCBI Taxonomy" id="271096"/>
    <lineage>
        <taxon>Bacteria</taxon>
        <taxon>Pseudomonadati</taxon>
        <taxon>Pseudomonadota</taxon>
        <taxon>Gammaproteobacteria</taxon>
        <taxon>Alteromonadales</taxon>
        <taxon>Shewanellaceae</taxon>
        <taxon>Shewanella</taxon>
    </lineage>
</organism>
<name>A0A3S0K9W1_9GAMM</name>
<feature type="domain" description="FMN-binding" evidence="2">
    <location>
        <begin position="46"/>
        <end position="120"/>
    </location>
</feature>
<accession>A0A3S0K9W1</accession>
<feature type="signal peptide" evidence="1">
    <location>
        <begin position="1"/>
        <end position="24"/>
    </location>
</feature>
<dbReference type="AlphaFoldDB" id="A0A3S0K9W1"/>
<feature type="chain" id="PRO_5018630039" evidence="1">
    <location>
        <begin position="25"/>
        <end position="450"/>
    </location>
</feature>